<sequence>MMKNPTFCIGLMSGTSLDGLDICYVRFENTDSFEILEAETIYYTSDWRTKLTEAYQYAAMDLGKLDVEFGYFLGDQVAEFMQKHNIQKVDFVSSHGQTIFHQPQHSFTLQIGNGAAIASRCFQKVVCDFRTQDVILGGQGAPLVPIGDELLFHQYDACLNLGGFSNISLNRNNKRIAFDICPVNIVLNHYSKLEGLEYDKNGALSKQGDVHQDLVEELNQLQFYQQPFPKSLGFEWVEAKFLTIVDKYEISTEDKLRSCVEHFAIQIHKIFTEYDINNVLITGGGVRNLFFMNRLRELCGIEIIVPTDSLIDFKEALIFAFLGYRRLNNEINCLASVTGASRDHSSGIIYNL</sequence>
<dbReference type="Gene3D" id="3.30.420.40">
    <property type="match status" value="2"/>
</dbReference>
<keyword evidence="2" id="KW-1185">Reference proteome</keyword>
<keyword evidence="1" id="KW-0418">Kinase</keyword>
<gene>
    <name evidence="1" type="ORF">EB1_07690</name>
</gene>
<dbReference type="OrthoDB" id="9763949at2"/>
<accession>A0A511NDU0</accession>
<reference evidence="1 2" key="1">
    <citation type="submission" date="2019-07" db="EMBL/GenBank/DDBJ databases">
        <title>Whole genome shotgun sequence of Empedobacter brevis NBRC 14943.</title>
        <authorList>
            <person name="Hosoyama A."/>
            <person name="Uohara A."/>
            <person name="Ohji S."/>
            <person name="Ichikawa N."/>
        </authorList>
    </citation>
    <scope>NUCLEOTIDE SEQUENCE [LARGE SCALE GENOMIC DNA]</scope>
    <source>
        <strain evidence="1 2">NBRC 14943</strain>
    </source>
</reference>
<evidence type="ECO:0000313" key="2">
    <source>
        <dbReference type="Proteomes" id="UP000321245"/>
    </source>
</evidence>
<dbReference type="GO" id="GO:0009254">
    <property type="term" value="P:peptidoglycan turnover"/>
    <property type="evidence" value="ECO:0007669"/>
    <property type="project" value="InterPro"/>
</dbReference>
<dbReference type="NCBIfam" id="NF007144">
    <property type="entry name" value="PRK09585.2-3"/>
    <property type="match status" value="1"/>
</dbReference>
<dbReference type="STRING" id="1218108.GCA_000382425_01059"/>
<dbReference type="EMBL" id="BJXC01000003">
    <property type="protein sequence ID" value="GEM50979.1"/>
    <property type="molecule type" value="Genomic_DNA"/>
</dbReference>
<dbReference type="Proteomes" id="UP000321245">
    <property type="component" value="Unassembled WGS sequence"/>
</dbReference>
<proteinExistence type="predicted"/>
<dbReference type="GO" id="GO:0006040">
    <property type="term" value="P:amino sugar metabolic process"/>
    <property type="evidence" value="ECO:0007669"/>
    <property type="project" value="InterPro"/>
</dbReference>
<dbReference type="GO" id="GO:0016301">
    <property type="term" value="F:kinase activity"/>
    <property type="evidence" value="ECO:0007669"/>
    <property type="project" value="UniProtKB-KW"/>
</dbReference>
<name>A0A511NDU0_9FLAO</name>
<dbReference type="PANTHER" id="PTHR30605">
    <property type="entry name" value="ANHYDRO-N-ACETYLMURAMIC ACID KINASE"/>
    <property type="match status" value="1"/>
</dbReference>
<dbReference type="InterPro" id="IPR043129">
    <property type="entry name" value="ATPase_NBD"/>
</dbReference>
<dbReference type="InterPro" id="IPR005338">
    <property type="entry name" value="Anhydro_N_Ac-Mur_kinase"/>
</dbReference>
<dbReference type="GO" id="GO:0016773">
    <property type="term" value="F:phosphotransferase activity, alcohol group as acceptor"/>
    <property type="evidence" value="ECO:0007669"/>
    <property type="project" value="InterPro"/>
</dbReference>
<organism evidence="1 2">
    <name type="scientific">Empedobacter brevis NBRC 14943 = ATCC 43319</name>
    <dbReference type="NCBI Taxonomy" id="1218108"/>
    <lineage>
        <taxon>Bacteria</taxon>
        <taxon>Pseudomonadati</taxon>
        <taxon>Bacteroidota</taxon>
        <taxon>Flavobacteriia</taxon>
        <taxon>Flavobacteriales</taxon>
        <taxon>Weeksellaceae</taxon>
        <taxon>Empedobacter</taxon>
    </lineage>
</organism>
<comment type="caution">
    <text evidence="1">The sequence shown here is derived from an EMBL/GenBank/DDBJ whole genome shotgun (WGS) entry which is preliminary data.</text>
</comment>
<keyword evidence="1" id="KW-0808">Transferase</keyword>
<evidence type="ECO:0000313" key="1">
    <source>
        <dbReference type="EMBL" id="GEM50979.1"/>
    </source>
</evidence>
<dbReference type="GO" id="GO:0005524">
    <property type="term" value="F:ATP binding"/>
    <property type="evidence" value="ECO:0007669"/>
    <property type="project" value="InterPro"/>
</dbReference>
<dbReference type="Pfam" id="PF03702">
    <property type="entry name" value="AnmK"/>
    <property type="match status" value="1"/>
</dbReference>
<dbReference type="AlphaFoldDB" id="A0A511NDU0"/>
<dbReference type="PANTHER" id="PTHR30605:SF0">
    <property type="entry name" value="ANHYDRO-N-ACETYLMURAMIC ACID KINASE"/>
    <property type="match status" value="1"/>
</dbReference>
<dbReference type="SUPFAM" id="SSF53067">
    <property type="entry name" value="Actin-like ATPase domain"/>
    <property type="match status" value="1"/>
</dbReference>
<protein>
    <submittedName>
        <fullName evidence="1">Anhydro-N-acetylmuramic acid kinase</fullName>
    </submittedName>
</protein>